<organism evidence="1 2">
    <name type="scientific">Colocasia esculenta</name>
    <name type="common">Wild taro</name>
    <name type="synonym">Arum esculentum</name>
    <dbReference type="NCBI Taxonomy" id="4460"/>
    <lineage>
        <taxon>Eukaryota</taxon>
        <taxon>Viridiplantae</taxon>
        <taxon>Streptophyta</taxon>
        <taxon>Embryophyta</taxon>
        <taxon>Tracheophyta</taxon>
        <taxon>Spermatophyta</taxon>
        <taxon>Magnoliopsida</taxon>
        <taxon>Liliopsida</taxon>
        <taxon>Araceae</taxon>
        <taxon>Aroideae</taxon>
        <taxon>Colocasieae</taxon>
        <taxon>Colocasia</taxon>
    </lineage>
</organism>
<dbReference type="AlphaFoldDB" id="A0A843W9V2"/>
<dbReference type="EMBL" id="NMUH01003995">
    <property type="protein sequence ID" value="MQM07943.1"/>
    <property type="molecule type" value="Genomic_DNA"/>
</dbReference>
<name>A0A843W9V2_COLES</name>
<dbReference type="Proteomes" id="UP000652761">
    <property type="component" value="Unassembled WGS sequence"/>
</dbReference>
<comment type="caution">
    <text evidence="1">The sequence shown here is derived from an EMBL/GenBank/DDBJ whole genome shotgun (WGS) entry which is preliminary data.</text>
</comment>
<keyword evidence="2" id="KW-1185">Reference proteome</keyword>
<protein>
    <submittedName>
        <fullName evidence="1">Uncharacterized protein</fullName>
    </submittedName>
</protein>
<proteinExistence type="predicted"/>
<reference evidence="1" key="1">
    <citation type="submission" date="2017-07" db="EMBL/GenBank/DDBJ databases">
        <title>Taro Niue Genome Assembly and Annotation.</title>
        <authorList>
            <person name="Atibalentja N."/>
            <person name="Keating K."/>
            <person name="Fields C.J."/>
        </authorList>
    </citation>
    <scope>NUCLEOTIDE SEQUENCE</scope>
    <source>
        <strain evidence="1">Niue_2</strain>
        <tissue evidence="1">Leaf</tissue>
    </source>
</reference>
<evidence type="ECO:0000313" key="1">
    <source>
        <dbReference type="EMBL" id="MQM07943.1"/>
    </source>
</evidence>
<gene>
    <name evidence="1" type="ORF">Taro_040792</name>
</gene>
<evidence type="ECO:0000313" key="2">
    <source>
        <dbReference type="Proteomes" id="UP000652761"/>
    </source>
</evidence>
<sequence>MPFQAEACQPCRSNWKVWTSPSQSVHAFQVELVICDLVGLPLDGMGGGGSINAMVQVQWSGGRRRSAFTWRTIEKNYTALQRIRSDGVVS</sequence>
<accession>A0A843W9V2</accession>